<evidence type="ECO:0000256" key="1">
    <source>
        <dbReference type="SAM" id="MobiDB-lite"/>
    </source>
</evidence>
<accession>A0A9E7MJ23</accession>
<reference evidence="2" key="1">
    <citation type="submission" date="2022-05" db="EMBL/GenBank/DDBJ databases">
        <authorList>
            <person name="Ruan C."/>
        </authorList>
    </citation>
    <scope>NUCLEOTIDE SEQUENCE</scope>
</reference>
<proteinExistence type="predicted"/>
<evidence type="ECO:0000313" key="2">
    <source>
        <dbReference type="EMBL" id="USL85083.1"/>
    </source>
</evidence>
<evidence type="ECO:0000313" key="3">
    <source>
        <dbReference type="Proteomes" id="UP001057418"/>
    </source>
</evidence>
<name>A0A9E7MJ23_9CAUD</name>
<sequence length="40" mass="4357">MAHTSEPMTHDGTVYVPTSDDAPAFPWLAEEDLIVTEPAN</sequence>
<feature type="region of interest" description="Disordered" evidence="1">
    <location>
        <begin position="1"/>
        <end position="22"/>
    </location>
</feature>
<keyword evidence="3" id="KW-1185">Reference proteome</keyword>
<dbReference type="EMBL" id="ON528933">
    <property type="protein sequence ID" value="USL85083.1"/>
    <property type="molecule type" value="Genomic_DNA"/>
</dbReference>
<protein>
    <submittedName>
        <fullName evidence="2">Uncharacterized protein</fullName>
    </submittedName>
</protein>
<organism evidence="2 3">
    <name type="scientific">Arthrobacter phage SWEP2</name>
    <dbReference type="NCBI Taxonomy" id="2945958"/>
    <lineage>
        <taxon>Viruses</taxon>
        <taxon>Duplodnaviria</taxon>
        <taxon>Heunggongvirae</taxon>
        <taxon>Uroviricota</taxon>
        <taxon>Caudoviricetes</taxon>
        <taxon>Casidaviridae</taxon>
        <taxon>Swepdovirus</taxon>
        <taxon>Swepdovirus SWEP2</taxon>
    </lineage>
</organism>
<dbReference type="Proteomes" id="UP001057418">
    <property type="component" value="Segment"/>
</dbReference>